<evidence type="ECO:0000256" key="9">
    <source>
        <dbReference type="ARBA" id="ARBA00023098"/>
    </source>
</evidence>
<evidence type="ECO:0000256" key="3">
    <source>
        <dbReference type="ARBA" id="ARBA00012687"/>
    </source>
</evidence>
<dbReference type="RefSeq" id="WP_369059665.1">
    <property type="nucleotide sequence ID" value="NZ_CP158375.1"/>
</dbReference>
<evidence type="ECO:0000256" key="8">
    <source>
        <dbReference type="ARBA" id="ARBA00022679"/>
    </source>
</evidence>
<dbReference type="Pfam" id="PF02684">
    <property type="entry name" value="LpxB"/>
    <property type="match status" value="1"/>
</dbReference>
<dbReference type="GO" id="GO:0008915">
    <property type="term" value="F:lipid-A-disaccharide synthase activity"/>
    <property type="evidence" value="ECO:0007669"/>
    <property type="project" value="UniProtKB-UniRule"/>
</dbReference>
<accession>A0AB39KT76</accession>
<comment type="function">
    <text evidence="1">Condensation of UDP-2,3-diacylglucosamine and 2,3-diacylglucosamine-1-phosphate to form lipid A disaccharide, a precursor of lipid A, a phosphorylated glycolipid that anchors the lipopolysaccharide to the outer membrane of the cell.</text>
</comment>
<organism evidence="12">
    <name type="scientific">Caulobacter sp. 73W</name>
    <dbReference type="NCBI Taxonomy" id="3161137"/>
    <lineage>
        <taxon>Bacteria</taxon>
        <taxon>Pseudomonadati</taxon>
        <taxon>Pseudomonadota</taxon>
        <taxon>Alphaproteobacteria</taxon>
        <taxon>Caulobacterales</taxon>
        <taxon>Caulobacteraceae</taxon>
        <taxon>Caulobacter</taxon>
    </lineage>
</organism>
<keyword evidence="6" id="KW-0441">Lipid A biosynthesis</keyword>
<dbReference type="EC" id="2.4.1.182" evidence="3 11"/>
<gene>
    <name evidence="12" type="primary">lpxB</name>
    <name evidence="12" type="ORF">ABOZ73_19020</name>
</gene>
<reference evidence="12" key="1">
    <citation type="submission" date="2024-06" db="EMBL/GenBank/DDBJ databases">
        <title>Caulobacter inopinatus, sp. nov.</title>
        <authorList>
            <person name="Donachie S.P."/>
        </authorList>
    </citation>
    <scope>NUCLEOTIDE SEQUENCE</scope>
    <source>
        <strain evidence="12">73W</strain>
    </source>
</reference>
<evidence type="ECO:0000256" key="1">
    <source>
        <dbReference type="ARBA" id="ARBA00002056"/>
    </source>
</evidence>
<keyword evidence="8 12" id="KW-0808">Transferase</keyword>
<dbReference type="GO" id="GO:0005543">
    <property type="term" value="F:phospholipid binding"/>
    <property type="evidence" value="ECO:0007669"/>
    <property type="project" value="TreeGrafter"/>
</dbReference>
<dbReference type="NCBIfam" id="TIGR00215">
    <property type="entry name" value="lpxB"/>
    <property type="match status" value="1"/>
</dbReference>
<sequence>MTEPLTVMLVAAEASGDARGAELMRALKKRLGAKVRFMGVGGARMAQEGIDSPFDIAELSILGLWEGVRAYGRVKKRVDQTAAMARSDRPDVAILIDSWGFTVRVAKALRAIDPNILLVKYVGPQVWASRPGRAKVLAGAVDHLLAIHAFDAPHFEKEGLATTFVGNGALAKDFSKADPRRLREVIGAHADEPILLVLPGSRPAEIERVMPAFEDAVSRLKAGRPDLHVVIPVASTVTDAVKARAAAWPYRVHVIEDEALKDDAMAAGTVALACSGTVTIELALAGVPMVVAYRIGKITHAILKHLILTPWITLFNIAAREFVAPELIQKDCTGPKLAAEIEKRLDDPGLRRRQVEKQFAALDLMGRGGPDPAEAAAKAILRLTAERN</sequence>
<evidence type="ECO:0000256" key="5">
    <source>
        <dbReference type="ARBA" id="ARBA00022516"/>
    </source>
</evidence>
<evidence type="ECO:0000256" key="7">
    <source>
        <dbReference type="ARBA" id="ARBA00022676"/>
    </source>
</evidence>
<protein>
    <recommendedName>
        <fullName evidence="4 11">Lipid-A-disaccharide synthase</fullName>
        <ecNumber evidence="3 11">2.4.1.182</ecNumber>
    </recommendedName>
</protein>
<comment type="catalytic activity">
    <reaction evidence="10">
        <text>a lipid X + a UDP-2-N,3-O-bis[(3R)-3-hydroxyacyl]-alpha-D-glucosamine = a lipid A disaccharide + UDP + H(+)</text>
        <dbReference type="Rhea" id="RHEA:67828"/>
        <dbReference type="ChEBI" id="CHEBI:15378"/>
        <dbReference type="ChEBI" id="CHEBI:58223"/>
        <dbReference type="ChEBI" id="CHEBI:137748"/>
        <dbReference type="ChEBI" id="CHEBI:176338"/>
        <dbReference type="ChEBI" id="CHEBI:176343"/>
        <dbReference type="EC" id="2.4.1.182"/>
    </reaction>
</comment>
<evidence type="ECO:0000256" key="4">
    <source>
        <dbReference type="ARBA" id="ARBA00020902"/>
    </source>
</evidence>
<keyword evidence="7 12" id="KW-0328">Glycosyltransferase</keyword>
<evidence type="ECO:0000313" key="12">
    <source>
        <dbReference type="EMBL" id="XDO96825.1"/>
    </source>
</evidence>
<keyword evidence="9" id="KW-0443">Lipid metabolism</keyword>
<name>A0AB39KT76_9CAUL</name>
<keyword evidence="5" id="KW-0444">Lipid biosynthesis</keyword>
<evidence type="ECO:0000256" key="11">
    <source>
        <dbReference type="NCBIfam" id="TIGR00215"/>
    </source>
</evidence>
<proteinExistence type="inferred from homology"/>
<dbReference type="GO" id="GO:0009245">
    <property type="term" value="P:lipid A biosynthetic process"/>
    <property type="evidence" value="ECO:0007669"/>
    <property type="project" value="UniProtKB-UniRule"/>
</dbReference>
<evidence type="ECO:0000256" key="6">
    <source>
        <dbReference type="ARBA" id="ARBA00022556"/>
    </source>
</evidence>
<dbReference type="PANTHER" id="PTHR30372:SF4">
    <property type="entry name" value="LIPID-A-DISACCHARIDE SYNTHASE, MITOCHONDRIAL-RELATED"/>
    <property type="match status" value="1"/>
</dbReference>
<evidence type="ECO:0000256" key="2">
    <source>
        <dbReference type="ARBA" id="ARBA00007868"/>
    </source>
</evidence>
<dbReference type="InterPro" id="IPR003835">
    <property type="entry name" value="Glyco_trans_19"/>
</dbReference>
<dbReference type="SUPFAM" id="SSF53756">
    <property type="entry name" value="UDP-Glycosyltransferase/glycogen phosphorylase"/>
    <property type="match status" value="1"/>
</dbReference>
<dbReference type="AlphaFoldDB" id="A0AB39KT76"/>
<evidence type="ECO:0000256" key="10">
    <source>
        <dbReference type="ARBA" id="ARBA00048975"/>
    </source>
</evidence>
<dbReference type="Gene3D" id="3.40.50.2000">
    <property type="entry name" value="Glycogen Phosphorylase B"/>
    <property type="match status" value="1"/>
</dbReference>
<dbReference type="EMBL" id="CP158375">
    <property type="protein sequence ID" value="XDO96825.1"/>
    <property type="molecule type" value="Genomic_DNA"/>
</dbReference>
<dbReference type="GO" id="GO:0016020">
    <property type="term" value="C:membrane"/>
    <property type="evidence" value="ECO:0007669"/>
    <property type="project" value="GOC"/>
</dbReference>
<dbReference type="PANTHER" id="PTHR30372">
    <property type="entry name" value="LIPID-A-DISACCHARIDE SYNTHASE"/>
    <property type="match status" value="1"/>
</dbReference>
<comment type="similarity">
    <text evidence="2">Belongs to the LpxB family.</text>
</comment>